<dbReference type="InParanoid" id="A0A0D0B8W0"/>
<proteinExistence type="predicted"/>
<keyword evidence="2" id="KW-1185">Reference proteome</keyword>
<evidence type="ECO:0000313" key="1">
    <source>
        <dbReference type="EMBL" id="KIK46239.1"/>
    </source>
</evidence>
<dbReference type="Proteomes" id="UP000054485">
    <property type="component" value="Unassembled WGS sequence"/>
</dbReference>
<evidence type="ECO:0000313" key="2">
    <source>
        <dbReference type="Proteomes" id="UP000054485"/>
    </source>
</evidence>
<sequence>MSIFPTTTIGFFAPTNGNNSNDFDVLSVLRSFFEVCPGWTKADHAWVVEASGFVRLRLGLTQVGEWRLGVAALSKRAMARCLISYEQKILKIPHRAVLEVLISAVTDASTFESRLRSVTFS</sequence>
<dbReference type="EMBL" id="KN835161">
    <property type="protein sequence ID" value="KIK46239.1"/>
    <property type="molecule type" value="Genomic_DNA"/>
</dbReference>
<gene>
    <name evidence="1" type="ORF">CY34DRAFT_800572</name>
</gene>
<name>A0A0D0B8W0_9AGAM</name>
<protein>
    <submittedName>
        <fullName evidence="1">Uncharacterized protein</fullName>
    </submittedName>
</protein>
<organism evidence="1 2">
    <name type="scientific">Suillus luteus UH-Slu-Lm8-n1</name>
    <dbReference type="NCBI Taxonomy" id="930992"/>
    <lineage>
        <taxon>Eukaryota</taxon>
        <taxon>Fungi</taxon>
        <taxon>Dikarya</taxon>
        <taxon>Basidiomycota</taxon>
        <taxon>Agaricomycotina</taxon>
        <taxon>Agaricomycetes</taxon>
        <taxon>Agaricomycetidae</taxon>
        <taxon>Boletales</taxon>
        <taxon>Suillineae</taxon>
        <taxon>Suillaceae</taxon>
        <taxon>Suillus</taxon>
    </lineage>
</organism>
<reference evidence="2" key="2">
    <citation type="submission" date="2015-01" db="EMBL/GenBank/DDBJ databases">
        <title>Evolutionary Origins and Diversification of the Mycorrhizal Mutualists.</title>
        <authorList>
            <consortium name="DOE Joint Genome Institute"/>
            <consortium name="Mycorrhizal Genomics Consortium"/>
            <person name="Kohler A."/>
            <person name="Kuo A."/>
            <person name="Nagy L.G."/>
            <person name="Floudas D."/>
            <person name="Copeland A."/>
            <person name="Barry K.W."/>
            <person name="Cichocki N."/>
            <person name="Veneault-Fourrey C."/>
            <person name="LaButti K."/>
            <person name="Lindquist E.A."/>
            <person name="Lipzen A."/>
            <person name="Lundell T."/>
            <person name="Morin E."/>
            <person name="Murat C."/>
            <person name="Riley R."/>
            <person name="Ohm R."/>
            <person name="Sun H."/>
            <person name="Tunlid A."/>
            <person name="Henrissat B."/>
            <person name="Grigoriev I.V."/>
            <person name="Hibbett D.S."/>
            <person name="Martin F."/>
        </authorList>
    </citation>
    <scope>NUCLEOTIDE SEQUENCE [LARGE SCALE GENOMIC DNA]</scope>
    <source>
        <strain evidence="2">UH-Slu-Lm8-n1</strain>
    </source>
</reference>
<reference evidence="1 2" key="1">
    <citation type="submission" date="2014-04" db="EMBL/GenBank/DDBJ databases">
        <authorList>
            <consortium name="DOE Joint Genome Institute"/>
            <person name="Kuo A."/>
            <person name="Ruytinx J."/>
            <person name="Rineau F."/>
            <person name="Colpaert J."/>
            <person name="Kohler A."/>
            <person name="Nagy L.G."/>
            <person name="Floudas D."/>
            <person name="Copeland A."/>
            <person name="Barry K.W."/>
            <person name="Cichocki N."/>
            <person name="Veneault-Fourrey C."/>
            <person name="LaButti K."/>
            <person name="Lindquist E.A."/>
            <person name="Lipzen A."/>
            <person name="Lundell T."/>
            <person name="Morin E."/>
            <person name="Murat C."/>
            <person name="Sun H."/>
            <person name="Tunlid A."/>
            <person name="Henrissat B."/>
            <person name="Grigoriev I.V."/>
            <person name="Hibbett D.S."/>
            <person name="Martin F."/>
            <person name="Nordberg H.P."/>
            <person name="Cantor M.N."/>
            <person name="Hua S.X."/>
        </authorList>
    </citation>
    <scope>NUCLEOTIDE SEQUENCE [LARGE SCALE GENOMIC DNA]</scope>
    <source>
        <strain evidence="1 2">UH-Slu-Lm8-n1</strain>
    </source>
</reference>
<dbReference type="AlphaFoldDB" id="A0A0D0B8W0"/>
<accession>A0A0D0B8W0</accession>
<dbReference type="HOGENOM" id="CLU_2039618_0_0_1"/>